<dbReference type="InterPro" id="IPR001387">
    <property type="entry name" value="Cro/C1-type_HTH"/>
</dbReference>
<protein>
    <submittedName>
        <fullName evidence="2">Helix-turn-helix domain-containing protein</fullName>
    </submittedName>
</protein>
<dbReference type="CDD" id="cd00093">
    <property type="entry name" value="HTH_XRE"/>
    <property type="match status" value="1"/>
</dbReference>
<accession>A0ABW0ZVX9</accession>
<organism evidence="2 3">
    <name type="scientific">Actinomadura rugatobispora</name>
    <dbReference type="NCBI Taxonomy" id="1994"/>
    <lineage>
        <taxon>Bacteria</taxon>
        <taxon>Bacillati</taxon>
        <taxon>Actinomycetota</taxon>
        <taxon>Actinomycetes</taxon>
        <taxon>Streptosporangiales</taxon>
        <taxon>Thermomonosporaceae</taxon>
        <taxon>Actinomadura</taxon>
    </lineage>
</organism>
<feature type="domain" description="HTH cro/C1-type" evidence="1">
    <location>
        <begin position="18"/>
        <end position="78"/>
    </location>
</feature>
<evidence type="ECO:0000259" key="1">
    <source>
        <dbReference type="PROSITE" id="PS50943"/>
    </source>
</evidence>
<dbReference type="SMART" id="SM00530">
    <property type="entry name" value="HTH_XRE"/>
    <property type="match status" value="1"/>
</dbReference>
<reference evidence="3" key="1">
    <citation type="journal article" date="2019" name="Int. J. Syst. Evol. Microbiol.">
        <title>The Global Catalogue of Microorganisms (GCM) 10K type strain sequencing project: providing services to taxonomists for standard genome sequencing and annotation.</title>
        <authorList>
            <consortium name="The Broad Institute Genomics Platform"/>
            <consortium name="The Broad Institute Genome Sequencing Center for Infectious Disease"/>
            <person name="Wu L."/>
            <person name="Ma J."/>
        </authorList>
    </citation>
    <scope>NUCLEOTIDE SEQUENCE [LARGE SCALE GENOMIC DNA]</scope>
    <source>
        <strain evidence="3">KCTC 42087</strain>
    </source>
</reference>
<dbReference type="Proteomes" id="UP001596074">
    <property type="component" value="Unassembled WGS sequence"/>
</dbReference>
<dbReference type="RefSeq" id="WP_378282691.1">
    <property type="nucleotide sequence ID" value="NZ_JBHSON010000019.1"/>
</dbReference>
<sequence>MPALSKIKPEFLSFGAEVRRLRKAAGLNQEQLAGMVNVTRSYITQIESGRTRCRRDFALRLDRALKSGTTIVEAWDELLESIKSDKYPKFFVNFPKAEQSAIMLRAFEERIVYGLFQTEDYASALLNDEEALKNRMRRQAIIDRVPAPTICVVMDETVLYREVGGKAVMRQQLEHLVELSCRSKVGLQIAPICYIRNVWAPFVIATQSDQRQVVYTDNAYGGETTTDLQHVALVSETFAMLQAEALNIKDTLTLIRKVIDERWT</sequence>
<evidence type="ECO:0000313" key="2">
    <source>
        <dbReference type="EMBL" id="MFC5747071.1"/>
    </source>
</evidence>
<dbReference type="Gene3D" id="1.10.260.40">
    <property type="entry name" value="lambda repressor-like DNA-binding domains"/>
    <property type="match status" value="1"/>
</dbReference>
<dbReference type="EMBL" id="JBHSON010000019">
    <property type="protein sequence ID" value="MFC5747071.1"/>
    <property type="molecule type" value="Genomic_DNA"/>
</dbReference>
<name>A0ABW0ZVX9_9ACTN</name>
<dbReference type="PROSITE" id="PS50943">
    <property type="entry name" value="HTH_CROC1"/>
    <property type="match status" value="1"/>
</dbReference>
<dbReference type="Pfam" id="PF19054">
    <property type="entry name" value="DUF5753"/>
    <property type="match status" value="1"/>
</dbReference>
<gene>
    <name evidence="2" type="ORF">ACFPZN_15695</name>
</gene>
<keyword evidence="3" id="KW-1185">Reference proteome</keyword>
<comment type="caution">
    <text evidence="2">The sequence shown here is derived from an EMBL/GenBank/DDBJ whole genome shotgun (WGS) entry which is preliminary data.</text>
</comment>
<dbReference type="Pfam" id="PF13560">
    <property type="entry name" value="HTH_31"/>
    <property type="match status" value="1"/>
</dbReference>
<proteinExistence type="predicted"/>
<dbReference type="InterPro" id="IPR043917">
    <property type="entry name" value="DUF5753"/>
</dbReference>
<dbReference type="InterPro" id="IPR010982">
    <property type="entry name" value="Lambda_DNA-bd_dom_sf"/>
</dbReference>
<evidence type="ECO:0000313" key="3">
    <source>
        <dbReference type="Proteomes" id="UP001596074"/>
    </source>
</evidence>
<dbReference type="SUPFAM" id="SSF47413">
    <property type="entry name" value="lambda repressor-like DNA-binding domains"/>
    <property type="match status" value="1"/>
</dbReference>